<organism evidence="4 5">
    <name type="scientific">Ancylobacter radicis</name>
    <dbReference type="NCBI Taxonomy" id="2836179"/>
    <lineage>
        <taxon>Bacteria</taxon>
        <taxon>Pseudomonadati</taxon>
        <taxon>Pseudomonadota</taxon>
        <taxon>Alphaproteobacteria</taxon>
        <taxon>Hyphomicrobiales</taxon>
        <taxon>Xanthobacteraceae</taxon>
        <taxon>Ancylobacter</taxon>
    </lineage>
</organism>
<dbReference type="SUPFAM" id="SSF55729">
    <property type="entry name" value="Acyl-CoA N-acyltransferases (Nat)"/>
    <property type="match status" value="1"/>
</dbReference>
<proteinExistence type="predicted"/>
<name>A0ABS5R4W3_9HYPH</name>
<dbReference type="InterPro" id="IPR000182">
    <property type="entry name" value="GNAT_dom"/>
</dbReference>
<dbReference type="Pfam" id="PF00583">
    <property type="entry name" value="Acetyltransf_1"/>
    <property type="match status" value="1"/>
</dbReference>
<protein>
    <submittedName>
        <fullName evidence="4">GNAT family N-acetyltransferase</fullName>
    </submittedName>
</protein>
<dbReference type="Proteomes" id="UP001166585">
    <property type="component" value="Unassembled WGS sequence"/>
</dbReference>
<dbReference type="EMBL" id="JAHCQH010000015">
    <property type="protein sequence ID" value="MBS9476710.1"/>
    <property type="molecule type" value="Genomic_DNA"/>
</dbReference>
<dbReference type="InterPro" id="IPR016181">
    <property type="entry name" value="Acyl_CoA_acyltransferase"/>
</dbReference>
<evidence type="ECO:0000256" key="1">
    <source>
        <dbReference type="ARBA" id="ARBA00022679"/>
    </source>
</evidence>
<dbReference type="RefSeq" id="WP_213754568.1">
    <property type="nucleotide sequence ID" value="NZ_JAHCQH010000015.1"/>
</dbReference>
<dbReference type="PROSITE" id="PS51186">
    <property type="entry name" value="GNAT"/>
    <property type="match status" value="1"/>
</dbReference>
<gene>
    <name evidence="4" type="ORF">KIP89_06290</name>
</gene>
<sequence length="151" mass="16853">MSDAGITIRPLAAEDYAVWAPLWQGYLTFYEASLPEATSRTTFARLTDPAEPMWGALAFAGETPLGLVHALSHRSTWSVQDYCYLNDLFVTDAARGKGAGRALIEHVYAEAARRGCARVYWLTHETNTTAQRLYNTLADRPGFIEYCKNLD</sequence>
<accession>A0ABS5R4W3</accession>
<dbReference type="Gene3D" id="3.40.630.30">
    <property type="match status" value="1"/>
</dbReference>
<evidence type="ECO:0000313" key="4">
    <source>
        <dbReference type="EMBL" id="MBS9476710.1"/>
    </source>
</evidence>
<reference evidence="4" key="1">
    <citation type="submission" date="2021-05" db="EMBL/GenBank/DDBJ databases">
        <authorList>
            <person name="Sun Q."/>
            <person name="Inoue M."/>
        </authorList>
    </citation>
    <scope>NUCLEOTIDE SEQUENCE</scope>
    <source>
        <strain evidence="4">VKM B-3255</strain>
    </source>
</reference>
<dbReference type="PANTHER" id="PTHR10545:SF42">
    <property type="entry name" value="ACETYLTRANSFERASE"/>
    <property type="match status" value="1"/>
</dbReference>
<feature type="domain" description="N-acetyltransferase" evidence="3">
    <location>
        <begin position="6"/>
        <end position="151"/>
    </location>
</feature>
<dbReference type="CDD" id="cd04301">
    <property type="entry name" value="NAT_SF"/>
    <property type="match status" value="1"/>
</dbReference>
<keyword evidence="2" id="KW-0012">Acyltransferase</keyword>
<dbReference type="InterPro" id="IPR051016">
    <property type="entry name" value="Diverse_Substrate_AcTransf"/>
</dbReference>
<evidence type="ECO:0000313" key="5">
    <source>
        <dbReference type="Proteomes" id="UP001166585"/>
    </source>
</evidence>
<keyword evidence="5" id="KW-1185">Reference proteome</keyword>
<dbReference type="PANTHER" id="PTHR10545">
    <property type="entry name" value="DIAMINE N-ACETYLTRANSFERASE"/>
    <property type="match status" value="1"/>
</dbReference>
<evidence type="ECO:0000256" key="2">
    <source>
        <dbReference type="ARBA" id="ARBA00023315"/>
    </source>
</evidence>
<comment type="caution">
    <text evidence="4">The sequence shown here is derived from an EMBL/GenBank/DDBJ whole genome shotgun (WGS) entry which is preliminary data.</text>
</comment>
<evidence type="ECO:0000259" key="3">
    <source>
        <dbReference type="PROSITE" id="PS51186"/>
    </source>
</evidence>
<keyword evidence="1" id="KW-0808">Transferase</keyword>